<dbReference type="PANTHER" id="PTHR42760:SF37">
    <property type="entry name" value="CLAVALDEHYDE DEHYDROGENASE"/>
    <property type="match status" value="1"/>
</dbReference>
<dbReference type="PRINTS" id="PR00081">
    <property type="entry name" value="GDHRDH"/>
</dbReference>
<evidence type="ECO:0000313" key="5">
    <source>
        <dbReference type="Proteomes" id="UP000076552"/>
    </source>
</evidence>
<dbReference type="CDD" id="cd05233">
    <property type="entry name" value="SDR_c"/>
    <property type="match status" value="1"/>
</dbReference>
<dbReference type="Proteomes" id="UP000076552">
    <property type="component" value="Unassembled WGS sequence"/>
</dbReference>
<evidence type="ECO:0000256" key="1">
    <source>
        <dbReference type="ARBA" id="ARBA00006484"/>
    </source>
</evidence>
<dbReference type="Pfam" id="PF00106">
    <property type="entry name" value="adh_short"/>
    <property type="match status" value="1"/>
</dbReference>
<dbReference type="GO" id="GO:0016616">
    <property type="term" value="F:oxidoreductase activity, acting on the CH-OH group of donors, NAD or NADP as acceptor"/>
    <property type="evidence" value="ECO:0007669"/>
    <property type="project" value="TreeGrafter"/>
</dbReference>
<organism evidence="4 5">
    <name type="scientific">Colletotrichum tofieldiae</name>
    <dbReference type="NCBI Taxonomy" id="708197"/>
    <lineage>
        <taxon>Eukaryota</taxon>
        <taxon>Fungi</taxon>
        <taxon>Dikarya</taxon>
        <taxon>Ascomycota</taxon>
        <taxon>Pezizomycotina</taxon>
        <taxon>Sordariomycetes</taxon>
        <taxon>Hypocreomycetidae</taxon>
        <taxon>Glomerellales</taxon>
        <taxon>Glomerellaceae</taxon>
        <taxon>Colletotrichum</taxon>
        <taxon>Colletotrichum spaethianum species complex</taxon>
    </lineage>
</organism>
<evidence type="ECO:0000313" key="4">
    <source>
        <dbReference type="EMBL" id="KZL77198.1"/>
    </source>
</evidence>
<dbReference type="Gene3D" id="3.40.50.720">
    <property type="entry name" value="NAD(P)-binding Rossmann-like Domain"/>
    <property type="match status" value="1"/>
</dbReference>
<reference evidence="4 5" key="1">
    <citation type="submission" date="2015-06" db="EMBL/GenBank/DDBJ databases">
        <title>Survival trade-offs in plant roots during colonization by closely related pathogenic and mutualistic fungi.</title>
        <authorList>
            <person name="Hacquard S."/>
            <person name="Kracher B."/>
            <person name="Hiruma K."/>
            <person name="Weinman A."/>
            <person name="Muench P."/>
            <person name="Garrido Oter R."/>
            <person name="Ver Loren van Themaat E."/>
            <person name="Dallerey J.-F."/>
            <person name="Damm U."/>
            <person name="Henrissat B."/>
            <person name="Lespinet O."/>
            <person name="Thon M."/>
            <person name="Kemen E."/>
            <person name="McHardy A.C."/>
            <person name="Schulze-Lefert P."/>
            <person name="O'Connell R.J."/>
        </authorList>
    </citation>
    <scope>NUCLEOTIDE SEQUENCE [LARGE SCALE GENOMIC DNA]</scope>
    <source>
        <strain evidence="4 5">0861</strain>
    </source>
</reference>
<dbReference type="EMBL" id="LFIV01000009">
    <property type="protein sequence ID" value="KZL77198.1"/>
    <property type="molecule type" value="Genomic_DNA"/>
</dbReference>
<keyword evidence="2" id="KW-0560">Oxidoreductase</keyword>
<dbReference type="OrthoDB" id="1933717at2759"/>
<comment type="caution">
    <text evidence="4">The sequence shown here is derived from an EMBL/GenBank/DDBJ whole genome shotgun (WGS) entry which is preliminary data.</text>
</comment>
<dbReference type="SUPFAM" id="SSF51735">
    <property type="entry name" value="NAD(P)-binding Rossmann-fold domains"/>
    <property type="match status" value="1"/>
</dbReference>
<dbReference type="PANTHER" id="PTHR42760">
    <property type="entry name" value="SHORT-CHAIN DEHYDROGENASES/REDUCTASES FAMILY MEMBER"/>
    <property type="match status" value="1"/>
</dbReference>
<gene>
    <name evidence="4" type="ORF">CT0861_06849</name>
</gene>
<dbReference type="STRING" id="708197.A0A166Y2I1"/>
<protein>
    <submittedName>
        <fullName evidence="4">Short-chain dehydrogenase/reductase</fullName>
    </submittedName>
</protein>
<comment type="similarity">
    <text evidence="1 3">Belongs to the short-chain dehydrogenases/reductases (SDR) family.</text>
</comment>
<keyword evidence="5" id="KW-1185">Reference proteome</keyword>
<dbReference type="InterPro" id="IPR002347">
    <property type="entry name" value="SDR_fam"/>
</dbReference>
<dbReference type="AlphaFoldDB" id="A0A166Y2I1"/>
<proteinExistence type="inferred from homology"/>
<dbReference type="InterPro" id="IPR036291">
    <property type="entry name" value="NAD(P)-bd_dom_sf"/>
</dbReference>
<evidence type="ECO:0000256" key="3">
    <source>
        <dbReference type="RuleBase" id="RU000363"/>
    </source>
</evidence>
<accession>A0A166Y2I1</accession>
<dbReference type="PRINTS" id="PR00080">
    <property type="entry name" value="SDRFAMILY"/>
</dbReference>
<evidence type="ECO:0000256" key="2">
    <source>
        <dbReference type="ARBA" id="ARBA00023002"/>
    </source>
</evidence>
<name>A0A166Y2I1_9PEZI</name>
<sequence>MASLPADFYVKAIQFTKGVHRDQYPAIDPTGPELSLAGKVVIITGASRGIGGRGIVPAFAKAGAKALVLVARDETKLNAVAKEAKKLNADLETLVYPVDIADGAGIKTLFEKVSATYGHADVLVNNAAVMTALDTIMTSDPKTWMDDLTTNVGGAFYPTFHFLRSLPPTSHGTIVNVTTIAHWVVPGMSSYVLAKLASLQLAAYVAAETAPQGNVTAVGLHPGLVHTDMTSDYFRPFAQDSPALVGGTAVWLCSERARFLNGRFVAVNWDVEDLYERRREIVEGGLLKLDMVGKFGAEQFD</sequence>